<evidence type="ECO:0000256" key="8">
    <source>
        <dbReference type="ARBA" id="ARBA00023136"/>
    </source>
</evidence>
<feature type="transmembrane region" description="Helical" evidence="10">
    <location>
        <begin position="234"/>
        <end position="255"/>
    </location>
</feature>
<keyword evidence="3 10" id="KW-0808">Transferase</keyword>
<feature type="region of interest" description="Disordered" evidence="11">
    <location>
        <begin position="269"/>
        <end position="305"/>
    </location>
</feature>
<keyword evidence="9 10" id="KW-0275">Fatty acid biosynthesis</keyword>
<sequence>MSAFLKNVVDGYNDLMINKRDPRVDGWFLMSSPFPTLLICSCYIYFVKSLGPRLMRDRKPFELRSAIIIYNVIQVVASIYLVYKGLVHAWLFRYSLRCQPVDYSDDPDELIVAQMCWWYYFCKFTEFLDTIFFVLRKKFDQITNLHVIHHSIMPAAVWWGVKFTPGGHATFFGMLNTFVHIIMYTYYLLAAMGPKYQKYLWWKKHLTTMQMIQFITVFFHTAQLFFIECNFPKILAYIMCFNSIMFLSLFSNFYIQAYIKRRRLPTIKKDDDHDDTVKSEVNHRNGKSNDKIANGKSSGKAEKESRGVGKMITNIMTNASAACYIGQNGLYQSNGKAKGTDSCKSKMYSSGHTKSQKIGYSAAEKKHL</sequence>
<evidence type="ECO:0000256" key="1">
    <source>
        <dbReference type="ARBA" id="ARBA00004141"/>
    </source>
</evidence>
<evidence type="ECO:0000313" key="13">
    <source>
        <dbReference type="Proteomes" id="UP000789390"/>
    </source>
</evidence>
<dbReference type="EMBL" id="CAKKLH010000289">
    <property type="protein sequence ID" value="CAH0108958.1"/>
    <property type="molecule type" value="Genomic_DNA"/>
</dbReference>
<evidence type="ECO:0000256" key="5">
    <source>
        <dbReference type="ARBA" id="ARBA00022832"/>
    </source>
</evidence>
<dbReference type="GO" id="GO:0005789">
    <property type="term" value="C:endoplasmic reticulum membrane"/>
    <property type="evidence" value="ECO:0007669"/>
    <property type="project" value="TreeGrafter"/>
</dbReference>
<comment type="caution">
    <text evidence="12">The sequence shown here is derived from an EMBL/GenBank/DDBJ whole genome shotgun (WGS) entry which is preliminary data.</text>
</comment>
<keyword evidence="8 10" id="KW-0472">Membrane</keyword>
<evidence type="ECO:0000256" key="10">
    <source>
        <dbReference type="RuleBase" id="RU361115"/>
    </source>
</evidence>
<dbReference type="GO" id="GO:0009922">
    <property type="term" value="F:fatty acid elongase activity"/>
    <property type="evidence" value="ECO:0007669"/>
    <property type="project" value="UniProtKB-EC"/>
</dbReference>
<dbReference type="GO" id="GO:0030148">
    <property type="term" value="P:sphingolipid biosynthetic process"/>
    <property type="evidence" value="ECO:0007669"/>
    <property type="project" value="TreeGrafter"/>
</dbReference>
<evidence type="ECO:0000256" key="6">
    <source>
        <dbReference type="ARBA" id="ARBA00022989"/>
    </source>
</evidence>
<protein>
    <recommendedName>
        <fullName evidence="10">Elongation of very long chain fatty acids protein</fullName>
        <ecNumber evidence="10">2.3.1.199</ecNumber>
    </recommendedName>
    <alternativeName>
        <fullName evidence="10">Very-long-chain 3-oxoacyl-CoA synthase</fullName>
    </alternativeName>
</protein>
<keyword evidence="2 10" id="KW-0444">Lipid biosynthesis</keyword>
<feature type="region of interest" description="Disordered" evidence="11">
    <location>
        <begin position="341"/>
        <end position="368"/>
    </location>
</feature>
<keyword evidence="6 10" id="KW-1133">Transmembrane helix</keyword>
<feature type="transmembrane region" description="Helical" evidence="10">
    <location>
        <begin position="67"/>
        <end position="86"/>
    </location>
</feature>
<dbReference type="OrthoDB" id="434092at2759"/>
<keyword evidence="5 10" id="KW-0276">Fatty acid metabolism</keyword>
<feature type="transmembrane region" description="Helical" evidence="10">
    <location>
        <begin position="142"/>
        <end position="161"/>
    </location>
</feature>
<name>A0A8J2S0C0_9CRUS</name>
<dbReference type="InterPro" id="IPR002076">
    <property type="entry name" value="ELO_fam"/>
</dbReference>
<feature type="transmembrane region" description="Helical" evidence="10">
    <location>
        <begin position="167"/>
        <end position="190"/>
    </location>
</feature>
<dbReference type="AlphaFoldDB" id="A0A8J2S0C0"/>
<evidence type="ECO:0000256" key="9">
    <source>
        <dbReference type="ARBA" id="ARBA00023160"/>
    </source>
</evidence>
<organism evidence="12 13">
    <name type="scientific">Daphnia galeata</name>
    <dbReference type="NCBI Taxonomy" id="27404"/>
    <lineage>
        <taxon>Eukaryota</taxon>
        <taxon>Metazoa</taxon>
        <taxon>Ecdysozoa</taxon>
        <taxon>Arthropoda</taxon>
        <taxon>Crustacea</taxon>
        <taxon>Branchiopoda</taxon>
        <taxon>Diplostraca</taxon>
        <taxon>Cladocera</taxon>
        <taxon>Anomopoda</taxon>
        <taxon>Daphniidae</taxon>
        <taxon>Daphnia</taxon>
    </lineage>
</organism>
<evidence type="ECO:0000256" key="3">
    <source>
        <dbReference type="ARBA" id="ARBA00022679"/>
    </source>
</evidence>
<accession>A0A8J2S0C0</accession>
<feature type="transmembrane region" description="Helical" evidence="10">
    <location>
        <begin position="117"/>
        <end position="135"/>
    </location>
</feature>
<keyword evidence="13" id="KW-1185">Reference proteome</keyword>
<dbReference type="PANTHER" id="PTHR11157:SF69">
    <property type="entry name" value="ELONGATION OF VERY LONG CHAIN FATTY ACIDS PROTEIN 7"/>
    <property type="match status" value="1"/>
</dbReference>
<evidence type="ECO:0000256" key="4">
    <source>
        <dbReference type="ARBA" id="ARBA00022692"/>
    </source>
</evidence>
<dbReference type="PANTHER" id="PTHR11157">
    <property type="entry name" value="FATTY ACID ACYL TRANSFERASE-RELATED"/>
    <property type="match status" value="1"/>
</dbReference>
<dbReference type="GO" id="GO:0034625">
    <property type="term" value="P:fatty acid elongation, monounsaturated fatty acid"/>
    <property type="evidence" value="ECO:0007669"/>
    <property type="project" value="TreeGrafter"/>
</dbReference>
<feature type="transmembrane region" description="Helical" evidence="10">
    <location>
        <begin position="26"/>
        <end position="46"/>
    </location>
</feature>
<dbReference type="GO" id="GO:0019367">
    <property type="term" value="P:fatty acid elongation, saturated fatty acid"/>
    <property type="evidence" value="ECO:0007669"/>
    <property type="project" value="TreeGrafter"/>
</dbReference>
<comment type="catalytic activity">
    <reaction evidence="10">
        <text>a very-long-chain acyl-CoA + malonyl-CoA + H(+) = a very-long-chain 3-oxoacyl-CoA + CO2 + CoA</text>
        <dbReference type="Rhea" id="RHEA:32727"/>
        <dbReference type="ChEBI" id="CHEBI:15378"/>
        <dbReference type="ChEBI" id="CHEBI:16526"/>
        <dbReference type="ChEBI" id="CHEBI:57287"/>
        <dbReference type="ChEBI" id="CHEBI:57384"/>
        <dbReference type="ChEBI" id="CHEBI:90725"/>
        <dbReference type="ChEBI" id="CHEBI:90736"/>
        <dbReference type="EC" id="2.3.1.199"/>
    </reaction>
</comment>
<feature type="compositionally biased region" description="Polar residues" evidence="11">
    <location>
        <begin position="347"/>
        <end position="358"/>
    </location>
</feature>
<feature type="transmembrane region" description="Helical" evidence="10">
    <location>
        <begin position="211"/>
        <end position="228"/>
    </location>
</feature>
<evidence type="ECO:0000256" key="7">
    <source>
        <dbReference type="ARBA" id="ARBA00023098"/>
    </source>
</evidence>
<reference evidence="12" key="1">
    <citation type="submission" date="2021-11" db="EMBL/GenBank/DDBJ databases">
        <authorList>
            <person name="Schell T."/>
        </authorList>
    </citation>
    <scope>NUCLEOTIDE SEQUENCE</scope>
    <source>
        <strain evidence="12">M5</strain>
    </source>
</reference>
<comment type="similarity">
    <text evidence="10">Belongs to the ELO family.</text>
</comment>
<dbReference type="EC" id="2.3.1.199" evidence="10"/>
<proteinExistence type="inferred from homology"/>
<evidence type="ECO:0000256" key="2">
    <source>
        <dbReference type="ARBA" id="ARBA00022516"/>
    </source>
</evidence>
<comment type="subcellular location">
    <subcellularLocation>
        <location evidence="1">Membrane</location>
        <topology evidence="1">Multi-pass membrane protein</topology>
    </subcellularLocation>
</comment>
<gene>
    <name evidence="12" type="ORF">DGAL_LOCUS12417</name>
</gene>
<dbReference type="GO" id="GO:0034626">
    <property type="term" value="P:fatty acid elongation, polyunsaturated fatty acid"/>
    <property type="evidence" value="ECO:0007669"/>
    <property type="project" value="TreeGrafter"/>
</dbReference>
<dbReference type="Proteomes" id="UP000789390">
    <property type="component" value="Unassembled WGS sequence"/>
</dbReference>
<keyword evidence="4 10" id="KW-0812">Transmembrane</keyword>
<evidence type="ECO:0000313" key="12">
    <source>
        <dbReference type="EMBL" id="CAH0108958.1"/>
    </source>
</evidence>
<feature type="compositionally biased region" description="Basic and acidic residues" evidence="11">
    <location>
        <begin position="269"/>
        <end position="290"/>
    </location>
</feature>
<evidence type="ECO:0000256" key="11">
    <source>
        <dbReference type="SAM" id="MobiDB-lite"/>
    </source>
</evidence>
<dbReference type="Pfam" id="PF01151">
    <property type="entry name" value="ELO"/>
    <property type="match status" value="1"/>
</dbReference>
<dbReference type="GO" id="GO:0042761">
    <property type="term" value="P:very long-chain fatty acid biosynthetic process"/>
    <property type="evidence" value="ECO:0007669"/>
    <property type="project" value="TreeGrafter"/>
</dbReference>
<keyword evidence="7 10" id="KW-0443">Lipid metabolism</keyword>